<evidence type="ECO:0000313" key="2">
    <source>
        <dbReference type="EMBL" id="OGF41266.1"/>
    </source>
</evidence>
<dbReference type="Pfam" id="PF00085">
    <property type="entry name" value="Thioredoxin"/>
    <property type="match status" value="1"/>
</dbReference>
<organism evidence="2 3">
    <name type="scientific">Candidatus Falkowbacteria bacterium RIFOXYD2_FULL_34_120</name>
    <dbReference type="NCBI Taxonomy" id="1798007"/>
    <lineage>
        <taxon>Bacteria</taxon>
        <taxon>Candidatus Falkowiibacteriota</taxon>
    </lineage>
</organism>
<proteinExistence type="predicted"/>
<dbReference type="Proteomes" id="UP000177579">
    <property type="component" value="Unassembled WGS sequence"/>
</dbReference>
<dbReference type="EMBL" id="MFGO01000011">
    <property type="protein sequence ID" value="OGF41266.1"/>
    <property type="molecule type" value="Genomic_DNA"/>
</dbReference>
<gene>
    <name evidence="2" type="ORF">A2531_00175</name>
</gene>
<dbReference type="InterPro" id="IPR036249">
    <property type="entry name" value="Thioredoxin-like_sf"/>
</dbReference>
<dbReference type="CDD" id="cd02947">
    <property type="entry name" value="TRX_family"/>
    <property type="match status" value="1"/>
</dbReference>
<name>A0A1F5TQN9_9BACT</name>
<evidence type="ECO:0000313" key="3">
    <source>
        <dbReference type="Proteomes" id="UP000177579"/>
    </source>
</evidence>
<accession>A0A1F5TQN9</accession>
<protein>
    <recommendedName>
        <fullName evidence="1">Thioredoxin domain-containing protein</fullName>
    </recommendedName>
</protein>
<comment type="caution">
    <text evidence="2">The sequence shown here is derived from an EMBL/GenBank/DDBJ whole genome shotgun (WGS) entry which is preliminary data.</text>
</comment>
<feature type="domain" description="Thioredoxin" evidence="1">
    <location>
        <begin position="1"/>
        <end position="87"/>
    </location>
</feature>
<reference evidence="2 3" key="1">
    <citation type="journal article" date="2016" name="Nat. Commun.">
        <title>Thousands of microbial genomes shed light on interconnected biogeochemical processes in an aquifer system.</title>
        <authorList>
            <person name="Anantharaman K."/>
            <person name="Brown C.T."/>
            <person name="Hug L.A."/>
            <person name="Sharon I."/>
            <person name="Castelle C.J."/>
            <person name="Probst A.J."/>
            <person name="Thomas B.C."/>
            <person name="Singh A."/>
            <person name="Wilkins M.J."/>
            <person name="Karaoz U."/>
            <person name="Brodie E.L."/>
            <person name="Williams K.H."/>
            <person name="Hubbard S.S."/>
            <person name="Banfield J.F."/>
        </authorList>
    </citation>
    <scope>NUCLEOTIDE SEQUENCE [LARGE SCALE GENOMIC DNA]</scope>
</reference>
<dbReference type="PROSITE" id="PS51352">
    <property type="entry name" value="THIOREDOXIN_2"/>
    <property type="match status" value="1"/>
</dbReference>
<sequence length="88" mass="10527">MKIIKVGAIWCKECLVMKPMWVEIEKEIPELNTEYFDFDMDNDKIKKYEIKNVPSFIFLDKEGQEFLRLNGVQNKDDLIKIIKDNIDK</sequence>
<dbReference type="Gene3D" id="3.40.30.10">
    <property type="entry name" value="Glutaredoxin"/>
    <property type="match status" value="1"/>
</dbReference>
<dbReference type="InterPro" id="IPR013766">
    <property type="entry name" value="Thioredoxin_domain"/>
</dbReference>
<evidence type="ECO:0000259" key="1">
    <source>
        <dbReference type="PROSITE" id="PS51352"/>
    </source>
</evidence>
<dbReference type="AlphaFoldDB" id="A0A1F5TQN9"/>
<dbReference type="SUPFAM" id="SSF52833">
    <property type="entry name" value="Thioredoxin-like"/>
    <property type="match status" value="1"/>
</dbReference>